<dbReference type="EMBL" id="JAIQCV010000009">
    <property type="protein sequence ID" value="KAH1063430.1"/>
    <property type="molecule type" value="Genomic_DNA"/>
</dbReference>
<reference evidence="1 2" key="1">
    <citation type="journal article" date="2021" name="Plant Biotechnol. J.">
        <title>Multi-omics assisted identification of the key and species-specific regulatory components of drought-tolerant mechanisms in Gossypium stocksii.</title>
        <authorList>
            <person name="Yu D."/>
            <person name="Ke L."/>
            <person name="Zhang D."/>
            <person name="Wu Y."/>
            <person name="Sun Y."/>
            <person name="Mei J."/>
            <person name="Sun J."/>
            <person name="Sun Y."/>
        </authorList>
    </citation>
    <scope>NUCLEOTIDE SEQUENCE [LARGE SCALE GENOMIC DNA]</scope>
    <source>
        <strain evidence="2">cv. E1</strain>
        <tissue evidence="1">Leaf</tissue>
    </source>
</reference>
<dbReference type="InterPro" id="IPR036691">
    <property type="entry name" value="Endo/exonu/phosph_ase_sf"/>
</dbReference>
<dbReference type="OrthoDB" id="1436718at2759"/>
<proteinExistence type="predicted"/>
<keyword evidence="2" id="KW-1185">Reference proteome</keyword>
<organism evidence="1 2">
    <name type="scientific">Gossypium stocksii</name>
    <dbReference type="NCBI Taxonomy" id="47602"/>
    <lineage>
        <taxon>Eukaryota</taxon>
        <taxon>Viridiplantae</taxon>
        <taxon>Streptophyta</taxon>
        <taxon>Embryophyta</taxon>
        <taxon>Tracheophyta</taxon>
        <taxon>Spermatophyta</taxon>
        <taxon>Magnoliopsida</taxon>
        <taxon>eudicotyledons</taxon>
        <taxon>Gunneridae</taxon>
        <taxon>Pentapetalae</taxon>
        <taxon>rosids</taxon>
        <taxon>malvids</taxon>
        <taxon>Malvales</taxon>
        <taxon>Malvaceae</taxon>
        <taxon>Malvoideae</taxon>
        <taxon>Gossypium</taxon>
    </lineage>
</organism>
<protein>
    <submittedName>
        <fullName evidence="1">Uncharacterized protein</fullName>
    </submittedName>
</protein>
<sequence length="107" mass="12203">MAIGDFNVILASSKKYRGLTKGRQCPYFVDFVDSTELYDLGFRELPFTWHRGFLFERLDRTLGKPVSNEEIKVALFDMALLKALDSDGFHALFFQKQWGTIGGAICD</sequence>
<accession>A0A9D3ZSL0</accession>
<dbReference type="AlphaFoldDB" id="A0A9D3ZSL0"/>
<dbReference type="SUPFAM" id="SSF56219">
    <property type="entry name" value="DNase I-like"/>
    <property type="match status" value="1"/>
</dbReference>
<name>A0A9D3ZSL0_9ROSI</name>
<comment type="caution">
    <text evidence="1">The sequence shown here is derived from an EMBL/GenBank/DDBJ whole genome shotgun (WGS) entry which is preliminary data.</text>
</comment>
<evidence type="ECO:0000313" key="2">
    <source>
        <dbReference type="Proteomes" id="UP000828251"/>
    </source>
</evidence>
<dbReference type="Proteomes" id="UP000828251">
    <property type="component" value="Unassembled WGS sequence"/>
</dbReference>
<gene>
    <name evidence="1" type="ORF">J1N35_028417</name>
</gene>
<evidence type="ECO:0000313" key="1">
    <source>
        <dbReference type="EMBL" id="KAH1063430.1"/>
    </source>
</evidence>